<dbReference type="AlphaFoldDB" id="A0A1B6LWP7"/>
<organism evidence="2">
    <name type="scientific">Graphocephala atropunctata</name>
    <dbReference type="NCBI Taxonomy" id="36148"/>
    <lineage>
        <taxon>Eukaryota</taxon>
        <taxon>Metazoa</taxon>
        <taxon>Ecdysozoa</taxon>
        <taxon>Arthropoda</taxon>
        <taxon>Hexapoda</taxon>
        <taxon>Insecta</taxon>
        <taxon>Pterygota</taxon>
        <taxon>Neoptera</taxon>
        <taxon>Paraneoptera</taxon>
        <taxon>Hemiptera</taxon>
        <taxon>Auchenorrhyncha</taxon>
        <taxon>Membracoidea</taxon>
        <taxon>Cicadellidae</taxon>
        <taxon>Cicadellinae</taxon>
        <taxon>Cicadellini</taxon>
        <taxon>Graphocephala</taxon>
    </lineage>
</organism>
<sequence length="296" mass="33659">MCIPGLEVSSWSCLCSQGMLLDEDNITCISTQQQALTGPASAGDALQAIDYGSCSVTLDSDSLLYAHNYVITLQAVSSYQPRDLEEERVKVSTTTFPVTIESLQPATSYSVIVEPQPTYLGVWRTKVSTCLPPLQVTRLPQVYKPSNKLQVPWLESQQFFDLTYSWDPLVRQYYLLIFLQGYLVDMDQVNYVIQPRVLIERIKSRLNEMNVTDIFYVVHKYQNKVEFDRDTEMYLDNTPYNVEFFLAMVQVSKYDEAFSVDIVLSEKTSIPFPNSGNEIPGARSSPRSGQLPMRSF</sequence>
<evidence type="ECO:0000313" key="2">
    <source>
        <dbReference type="EMBL" id="JAT28085.1"/>
    </source>
</evidence>
<protein>
    <submittedName>
        <fullName evidence="2">Uncharacterized protein</fullName>
    </submittedName>
</protein>
<evidence type="ECO:0000256" key="1">
    <source>
        <dbReference type="SAM" id="MobiDB-lite"/>
    </source>
</evidence>
<reference evidence="2" key="1">
    <citation type="submission" date="2015-11" db="EMBL/GenBank/DDBJ databases">
        <title>De novo transcriptome assembly of four potential Pierce s Disease insect vectors from Arizona vineyards.</title>
        <authorList>
            <person name="Tassone E.E."/>
        </authorList>
    </citation>
    <scope>NUCLEOTIDE SEQUENCE</scope>
</reference>
<proteinExistence type="predicted"/>
<feature type="region of interest" description="Disordered" evidence="1">
    <location>
        <begin position="274"/>
        <end position="296"/>
    </location>
</feature>
<dbReference type="EMBL" id="GEBQ01011892">
    <property type="protein sequence ID" value="JAT28085.1"/>
    <property type="molecule type" value="Transcribed_RNA"/>
</dbReference>
<name>A0A1B6LWP7_9HEMI</name>
<accession>A0A1B6LWP7</accession>
<gene>
    <name evidence="2" type="ORF">g.13579</name>
</gene>